<keyword evidence="3" id="KW-1185">Reference proteome</keyword>
<dbReference type="Proteomes" id="UP001431019">
    <property type="component" value="Unassembled WGS sequence"/>
</dbReference>
<accession>A0ABS8JQP7</accession>
<feature type="transmembrane region" description="Helical" evidence="1">
    <location>
        <begin position="12"/>
        <end position="35"/>
    </location>
</feature>
<organism evidence="2 3">
    <name type="scientific">Paraburkholderia sejongensis</name>
    <dbReference type="NCBI Taxonomy" id="2886946"/>
    <lineage>
        <taxon>Bacteria</taxon>
        <taxon>Pseudomonadati</taxon>
        <taxon>Pseudomonadota</taxon>
        <taxon>Betaproteobacteria</taxon>
        <taxon>Burkholderiales</taxon>
        <taxon>Burkholderiaceae</taxon>
        <taxon>Paraburkholderia</taxon>
    </lineage>
</organism>
<sequence length="88" mass="9776">MQGETLKNVRAAAFLRWSALCLLMLPVTGLLWASNASPPQSAAWLCFSFVVYLWPLAGILLVISAGFDSARRTPYPEKDAIWREAHGR</sequence>
<evidence type="ECO:0008006" key="4">
    <source>
        <dbReference type="Google" id="ProtNLM"/>
    </source>
</evidence>
<feature type="transmembrane region" description="Helical" evidence="1">
    <location>
        <begin position="41"/>
        <end position="63"/>
    </location>
</feature>
<gene>
    <name evidence="2" type="ORF">LJ656_06560</name>
</gene>
<evidence type="ECO:0000313" key="3">
    <source>
        <dbReference type="Proteomes" id="UP001431019"/>
    </source>
</evidence>
<keyword evidence="1" id="KW-0472">Membrane</keyword>
<evidence type="ECO:0000313" key="2">
    <source>
        <dbReference type="EMBL" id="MCC8392246.1"/>
    </source>
</evidence>
<dbReference type="RefSeq" id="WP_230508460.1">
    <property type="nucleotide sequence ID" value="NZ_JAJITD010000003.1"/>
</dbReference>
<evidence type="ECO:0000256" key="1">
    <source>
        <dbReference type="SAM" id="Phobius"/>
    </source>
</evidence>
<name>A0ABS8JQP7_9BURK</name>
<protein>
    <recommendedName>
        <fullName evidence="4">DUF3311 domain-containing protein</fullName>
    </recommendedName>
</protein>
<keyword evidence="1" id="KW-1133">Transmembrane helix</keyword>
<reference evidence="2 3" key="1">
    <citation type="submission" date="2021-11" db="EMBL/GenBank/DDBJ databases">
        <authorList>
            <person name="Oh E.-T."/>
            <person name="Kim S.-B."/>
        </authorList>
    </citation>
    <scope>NUCLEOTIDE SEQUENCE [LARGE SCALE GENOMIC DNA]</scope>
    <source>
        <strain evidence="2 3">MMS20-SJTR3</strain>
    </source>
</reference>
<keyword evidence="1" id="KW-0812">Transmembrane</keyword>
<proteinExistence type="predicted"/>
<comment type="caution">
    <text evidence="2">The sequence shown here is derived from an EMBL/GenBank/DDBJ whole genome shotgun (WGS) entry which is preliminary data.</text>
</comment>
<dbReference type="EMBL" id="JAJITD010000003">
    <property type="protein sequence ID" value="MCC8392246.1"/>
    <property type="molecule type" value="Genomic_DNA"/>
</dbReference>